<feature type="domain" description="Tc1-like transposase DDE" evidence="1">
    <location>
        <begin position="96"/>
        <end position="145"/>
    </location>
</feature>
<comment type="caution">
    <text evidence="2">The sequence shown here is derived from an EMBL/GenBank/DDBJ whole genome shotgun (WGS) entry which is preliminary data.</text>
</comment>
<accession>A0A4Y2VFL0</accession>
<dbReference type="AlphaFoldDB" id="A0A4Y2VFL0"/>
<evidence type="ECO:0000313" key="3">
    <source>
        <dbReference type="Proteomes" id="UP000499080"/>
    </source>
</evidence>
<evidence type="ECO:0000259" key="1">
    <source>
        <dbReference type="Pfam" id="PF13358"/>
    </source>
</evidence>
<dbReference type="OrthoDB" id="9996331at2759"/>
<evidence type="ECO:0000313" key="2">
    <source>
        <dbReference type="EMBL" id="GBO22440.1"/>
    </source>
</evidence>
<sequence length="195" mass="22227">MSRYDEPRFSLFQNYGRTGVGRELHEAKEPLCIVPTVQANGGSILIWVRFDGSGLGSAILCHNKMKSQHYFNEVNDQVIPSMEFFFPDGTGIFQDDNAKIQRALIIQNLFRDYQDSFSCMNWPPQSQDLNSVENLWNMLEQRLWSGSFLPSSVLCLGDKLLQIWTAIGSETIQNLIETISRRVHAIRTEGGSTKY</sequence>
<dbReference type="InterPro" id="IPR038717">
    <property type="entry name" value="Tc1-like_DDE_dom"/>
</dbReference>
<proteinExistence type="predicted"/>
<dbReference type="Gene3D" id="3.30.420.10">
    <property type="entry name" value="Ribonuclease H-like superfamily/Ribonuclease H"/>
    <property type="match status" value="1"/>
</dbReference>
<dbReference type="EMBL" id="BGPR01045515">
    <property type="protein sequence ID" value="GBO22440.1"/>
    <property type="molecule type" value="Genomic_DNA"/>
</dbReference>
<dbReference type="GO" id="GO:0003676">
    <property type="term" value="F:nucleic acid binding"/>
    <property type="evidence" value="ECO:0007669"/>
    <property type="project" value="InterPro"/>
</dbReference>
<dbReference type="Pfam" id="PF13358">
    <property type="entry name" value="DDE_3"/>
    <property type="match status" value="1"/>
</dbReference>
<name>A0A4Y2VFL0_ARAVE</name>
<reference evidence="2 3" key="1">
    <citation type="journal article" date="2019" name="Sci. Rep.">
        <title>Orb-weaving spider Araneus ventricosus genome elucidates the spidroin gene catalogue.</title>
        <authorList>
            <person name="Kono N."/>
            <person name="Nakamura H."/>
            <person name="Ohtoshi R."/>
            <person name="Moran D.A.P."/>
            <person name="Shinohara A."/>
            <person name="Yoshida Y."/>
            <person name="Fujiwara M."/>
            <person name="Mori M."/>
            <person name="Tomita M."/>
            <person name="Arakawa K."/>
        </authorList>
    </citation>
    <scope>NUCLEOTIDE SEQUENCE [LARGE SCALE GENOMIC DNA]</scope>
</reference>
<gene>
    <name evidence="2" type="ORF">AVEN_91179_1</name>
</gene>
<dbReference type="Proteomes" id="UP000499080">
    <property type="component" value="Unassembled WGS sequence"/>
</dbReference>
<protein>
    <recommendedName>
        <fullName evidence="1">Tc1-like transposase DDE domain-containing protein</fullName>
    </recommendedName>
</protein>
<organism evidence="2 3">
    <name type="scientific">Araneus ventricosus</name>
    <name type="common">Orbweaver spider</name>
    <name type="synonym">Epeira ventricosa</name>
    <dbReference type="NCBI Taxonomy" id="182803"/>
    <lineage>
        <taxon>Eukaryota</taxon>
        <taxon>Metazoa</taxon>
        <taxon>Ecdysozoa</taxon>
        <taxon>Arthropoda</taxon>
        <taxon>Chelicerata</taxon>
        <taxon>Arachnida</taxon>
        <taxon>Araneae</taxon>
        <taxon>Araneomorphae</taxon>
        <taxon>Entelegynae</taxon>
        <taxon>Araneoidea</taxon>
        <taxon>Araneidae</taxon>
        <taxon>Araneus</taxon>
    </lineage>
</organism>
<keyword evidence="3" id="KW-1185">Reference proteome</keyword>
<dbReference type="InterPro" id="IPR036397">
    <property type="entry name" value="RNaseH_sf"/>
</dbReference>